<dbReference type="RefSeq" id="WP_090294305.1">
    <property type="nucleotide sequence ID" value="NZ_CAXURO020000001.1"/>
</dbReference>
<evidence type="ECO:0000313" key="2">
    <source>
        <dbReference type="EMBL" id="USJ21859.1"/>
    </source>
</evidence>
<organism evidence="2 3">
    <name type="scientific">Ensifer adhaerens</name>
    <name type="common">Sinorhizobium morelense</name>
    <dbReference type="NCBI Taxonomy" id="106592"/>
    <lineage>
        <taxon>Bacteria</taxon>
        <taxon>Pseudomonadati</taxon>
        <taxon>Pseudomonadota</taxon>
        <taxon>Alphaproteobacteria</taxon>
        <taxon>Hyphomicrobiales</taxon>
        <taxon>Rhizobiaceae</taxon>
        <taxon>Sinorhizobium/Ensifer group</taxon>
        <taxon>Ensifer</taxon>
    </lineage>
</organism>
<evidence type="ECO:0000313" key="3">
    <source>
        <dbReference type="Proteomes" id="UP001055460"/>
    </source>
</evidence>
<evidence type="ECO:0008006" key="4">
    <source>
        <dbReference type="Google" id="ProtNLM"/>
    </source>
</evidence>
<protein>
    <recommendedName>
        <fullName evidence="4">Lipoprotein</fullName>
    </recommendedName>
</protein>
<feature type="signal peptide" evidence="1">
    <location>
        <begin position="1"/>
        <end position="29"/>
    </location>
</feature>
<proteinExistence type="predicted"/>
<feature type="chain" id="PRO_5040248655" description="Lipoprotein" evidence="1">
    <location>
        <begin position="30"/>
        <end position="214"/>
    </location>
</feature>
<keyword evidence="1" id="KW-0732">Signal</keyword>
<sequence length="214" mass="22410">MGPHAFCLTFALVSMGLLLAGCQTVTVQADDKTGPTTKLEITGILDDHGNPDPVFNDSSCCNRRRSVPDLAPLTIAASAEDPESGVRDIAVWIWAIKRCRYDDSTADFQITQSTVAAAGTASGTYPPGSSAPLSRSSTATVRMADTPYGACNPKTVTDASGQTRVVAAQPTGFCGRRVFIVTQNGNAYQGSSKGVLFTTGPFGSNNQPCNEIPN</sequence>
<accession>A0A9Q8Y6B2</accession>
<dbReference type="AlphaFoldDB" id="A0A9Q8Y6B2"/>
<gene>
    <name evidence="2" type="ORF">NE863_11065</name>
</gene>
<reference evidence="2" key="1">
    <citation type="submission" date="2022-06" db="EMBL/GenBank/DDBJ databases">
        <title>Physiological and biochemical characterization and genomic elucidation of a strain of the genus Ensifer adhaerens M8 that combines arsenic oxidation and chromium reduction.</title>
        <authorList>
            <person name="Li X."/>
            <person name="Yu c."/>
        </authorList>
    </citation>
    <scope>NUCLEOTIDE SEQUENCE</scope>
    <source>
        <strain evidence="2">M8</strain>
    </source>
</reference>
<dbReference type="EMBL" id="CP098807">
    <property type="protein sequence ID" value="USJ21859.1"/>
    <property type="molecule type" value="Genomic_DNA"/>
</dbReference>
<dbReference type="Proteomes" id="UP001055460">
    <property type="component" value="Chromosome"/>
</dbReference>
<evidence type="ECO:0000256" key="1">
    <source>
        <dbReference type="SAM" id="SignalP"/>
    </source>
</evidence>
<name>A0A9Q8Y6B2_ENSAD</name>